<keyword evidence="3" id="KW-0949">S-adenosyl-L-methionine</keyword>
<sequence length="201" mass="22362">MMGDKVRVRQSYAERAFEYVAALGDVDSMDPLDVNLITDWGMNIHGPLLDAGSGPGHWTELLRSLGCDVTGLDIVPEFIDSARQRFPLATFETGNLLDMPFESSRFDGILAWYSLIHMTPKERRAALREFSRVLKPKGTLLIGAFLGQQGVSFNHAITEAFYWSEAGLVTYLESAGFQVISVDTRDSEGRRPHISVLARLP</sequence>
<keyword evidence="1 5" id="KW-0489">Methyltransferase</keyword>
<keyword evidence="2" id="KW-0808">Transferase</keyword>
<dbReference type="Gene3D" id="3.40.50.150">
    <property type="entry name" value="Vaccinia Virus protein VP39"/>
    <property type="match status" value="1"/>
</dbReference>
<reference evidence="5 6" key="1">
    <citation type="submission" date="2022-02" db="EMBL/GenBank/DDBJ databases">
        <title>Uncovering new skin microbiome diversity through culturing and metagenomics.</title>
        <authorList>
            <person name="Conlan S."/>
            <person name="Deming C."/>
            <person name="Nisc Comparative Sequencing Program N."/>
            <person name="Segre J.A."/>
        </authorList>
    </citation>
    <scope>NUCLEOTIDE SEQUENCE [LARGE SCALE GENOMIC DNA]</scope>
    <source>
        <strain evidence="5 6">ACRQV</strain>
    </source>
</reference>
<name>A0ABS9PSV8_9CORY</name>
<dbReference type="Proteomes" id="UP001521911">
    <property type="component" value="Unassembled WGS sequence"/>
</dbReference>
<dbReference type="CDD" id="cd02440">
    <property type="entry name" value="AdoMet_MTases"/>
    <property type="match status" value="1"/>
</dbReference>
<dbReference type="Pfam" id="PF13649">
    <property type="entry name" value="Methyltransf_25"/>
    <property type="match status" value="1"/>
</dbReference>
<evidence type="ECO:0000313" key="6">
    <source>
        <dbReference type="Proteomes" id="UP001521911"/>
    </source>
</evidence>
<organism evidence="5 6">
    <name type="scientific">Corynebacterium singulare</name>
    <dbReference type="NCBI Taxonomy" id="161899"/>
    <lineage>
        <taxon>Bacteria</taxon>
        <taxon>Bacillati</taxon>
        <taxon>Actinomycetota</taxon>
        <taxon>Actinomycetes</taxon>
        <taxon>Mycobacteriales</taxon>
        <taxon>Corynebacteriaceae</taxon>
        <taxon>Corynebacterium</taxon>
    </lineage>
</organism>
<evidence type="ECO:0000313" key="5">
    <source>
        <dbReference type="EMBL" id="MCG7275787.1"/>
    </source>
</evidence>
<dbReference type="RefSeq" id="WP_084226128.1">
    <property type="nucleotide sequence ID" value="NZ_CP010827.1"/>
</dbReference>
<evidence type="ECO:0000256" key="3">
    <source>
        <dbReference type="ARBA" id="ARBA00022691"/>
    </source>
</evidence>
<dbReference type="PANTHER" id="PTHR43464:SF19">
    <property type="entry name" value="UBIQUINONE BIOSYNTHESIS O-METHYLTRANSFERASE, MITOCHONDRIAL"/>
    <property type="match status" value="1"/>
</dbReference>
<dbReference type="SUPFAM" id="SSF53335">
    <property type="entry name" value="S-adenosyl-L-methionine-dependent methyltransferases"/>
    <property type="match status" value="1"/>
</dbReference>
<dbReference type="InterPro" id="IPR029063">
    <property type="entry name" value="SAM-dependent_MTases_sf"/>
</dbReference>
<accession>A0ABS9PSV8</accession>
<evidence type="ECO:0000256" key="2">
    <source>
        <dbReference type="ARBA" id="ARBA00022679"/>
    </source>
</evidence>
<dbReference type="GO" id="GO:0008168">
    <property type="term" value="F:methyltransferase activity"/>
    <property type="evidence" value="ECO:0007669"/>
    <property type="project" value="UniProtKB-KW"/>
</dbReference>
<proteinExistence type="predicted"/>
<keyword evidence="6" id="KW-1185">Reference proteome</keyword>
<dbReference type="InterPro" id="IPR041698">
    <property type="entry name" value="Methyltransf_25"/>
</dbReference>
<comment type="caution">
    <text evidence="5">The sequence shown here is derived from an EMBL/GenBank/DDBJ whole genome shotgun (WGS) entry which is preliminary data.</text>
</comment>
<protein>
    <submittedName>
        <fullName evidence="5">Class I SAM-dependent methyltransferase</fullName>
    </submittedName>
</protein>
<dbReference type="EMBL" id="JAKRDF010000004">
    <property type="protein sequence ID" value="MCG7275787.1"/>
    <property type="molecule type" value="Genomic_DNA"/>
</dbReference>
<evidence type="ECO:0000256" key="1">
    <source>
        <dbReference type="ARBA" id="ARBA00022603"/>
    </source>
</evidence>
<feature type="domain" description="Methyltransferase" evidence="4">
    <location>
        <begin position="49"/>
        <end position="138"/>
    </location>
</feature>
<dbReference type="PANTHER" id="PTHR43464">
    <property type="entry name" value="METHYLTRANSFERASE"/>
    <property type="match status" value="1"/>
</dbReference>
<evidence type="ECO:0000259" key="4">
    <source>
        <dbReference type="Pfam" id="PF13649"/>
    </source>
</evidence>
<dbReference type="GO" id="GO:0032259">
    <property type="term" value="P:methylation"/>
    <property type="evidence" value="ECO:0007669"/>
    <property type="project" value="UniProtKB-KW"/>
</dbReference>
<gene>
    <name evidence="5" type="ORF">MHK08_04795</name>
</gene>